<protein>
    <recommendedName>
        <fullName evidence="4">VCBS repeat-containing protein</fullName>
    </recommendedName>
</protein>
<dbReference type="AlphaFoldDB" id="A0A7K0FLD6"/>
<dbReference type="Proteomes" id="UP000462931">
    <property type="component" value="Unassembled WGS sequence"/>
</dbReference>
<feature type="chain" id="PRO_5029680580" description="VCBS repeat-containing protein" evidence="1">
    <location>
        <begin position="19"/>
        <end position="224"/>
    </location>
</feature>
<dbReference type="EMBL" id="WKJI01000001">
    <property type="protein sequence ID" value="MRX46622.1"/>
    <property type="molecule type" value="Genomic_DNA"/>
</dbReference>
<evidence type="ECO:0008006" key="4">
    <source>
        <dbReference type="Google" id="ProtNLM"/>
    </source>
</evidence>
<organism evidence="2 3">
    <name type="scientific">Pedobacter puniceum</name>
    <dbReference type="NCBI Taxonomy" id="2666136"/>
    <lineage>
        <taxon>Bacteria</taxon>
        <taxon>Pseudomonadati</taxon>
        <taxon>Bacteroidota</taxon>
        <taxon>Sphingobacteriia</taxon>
        <taxon>Sphingobacteriales</taxon>
        <taxon>Sphingobacteriaceae</taxon>
        <taxon>Pedobacter</taxon>
    </lineage>
</organism>
<gene>
    <name evidence="2" type="ORF">GJJ64_05430</name>
</gene>
<evidence type="ECO:0000313" key="3">
    <source>
        <dbReference type="Proteomes" id="UP000462931"/>
    </source>
</evidence>
<sequence>MKSILIIFITFLTTTTFAQVKANRNVNDFIPQGFVILEEIKGDLNKDGINDVVLLIKATDKEQFVVDEYRGKLDRNRRGIIILFDKKDSFELALKNLDCFSSEHEDGGVYYAPELAISIKNGNLNISYEHGRYGSWMYVFKAINTDFKLIGYESVYRSNYVFDGITFDETSINFLTKKKLIKEVIKVSSKGKEIYKEFWKKIDVKQLAKLSEIKDFDDIDMSKY</sequence>
<evidence type="ECO:0000256" key="1">
    <source>
        <dbReference type="SAM" id="SignalP"/>
    </source>
</evidence>
<feature type="signal peptide" evidence="1">
    <location>
        <begin position="1"/>
        <end position="18"/>
    </location>
</feature>
<accession>A0A7K0FLD6</accession>
<comment type="caution">
    <text evidence="2">The sequence shown here is derived from an EMBL/GenBank/DDBJ whole genome shotgun (WGS) entry which is preliminary data.</text>
</comment>
<evidence type="ECO:0000313" key="2">
    <source>
        <dbReference type="EMBL" id="MRX46622.1"/>
    </source>
</evidence>
<name>A0A7K0FLD6_9SPHI</name>
<reference evidence="2 3" key="1">
    <citation type="submission" date="2019-11" db="EMBL/GenBank/DDBJ databases">
        <authorList>
            <person name="Cheng Q."/>
            <person name="Yang Z."/>
        </authorList>
    </citation>
    <scope>NUCLEOTIDE SEQUENCE [LARGE SCALE GENOMIC DNA]</scope>
    <source>
        <strain evidence="2 3">HX-22-1</strain>
    </source>
</reference>
<proteinExistence type="predicted"/>
<keyword evidence="1" id="KW-0732">Signal</keyword>
<dbReference type="RefSeq" id="WP_154286694.1">
    <property type="nucleotide sequence ID" value="NZ_WKJI01000001.1"/>
</dbReference>
<keyword evidence="3" id="KW-1185">Reference proteome</keyword>